<feature type="chain" id="PRO_5002258396" description="Right handed beta helix domain-containing protein" evidence="1">
    <location>
        <begin position="31"/>
        <end position="363"/>
    </location>
</feature>
<dbReference type="HOGENOM" id="CLU_054231_0_0_1"/>
<dbReference type="EMBL" id="KN846958">
    <property type="protein sequence ID" value="KIW68589.1"/>
    <property type="molecule type" value="Genomic_DNA"/>
</dbReference>
<evidence type="ECO:0000313" key="3">
    <source>
        <dbReference type="EMBL" id="KIW68589.1"/>
    </source>
</evidence>
<evidence type="ECO:0000259" key="2">
    <source>
        <dbReference type="Pfam" id="PF13229"/>
    </source>
</evidence>
<dbReference type="Proteomes" id="UP000054266">
    <property type="component" value="Unassembled WGS sequence"/>
</dbReference>
<feature type="domain" description="Right handed beta helix" evidence="2">
    <location>
        <begin position="153"/>
        <end position="302"/>
    </location>
</feature>
<keyword evidence="1" id="KW-0732">Signal</keyword>
<gene>
    <name evidence="3" type="ORF">PV04_04527</name>
</gene>
<dbReference type="InterPro" id="IPR011050">
    <property type="entry name" value="Pectin_lyase_fold/virulence"/>
</dbReference>
<dbReference type="SUPFAM" id="SSF51126">
    <property type="entry name" value="Pectin lyase-like"/>
    <property type="match status" value="1"/>
</dbReference>
<name>A0A0D2G9J5_9EURO</name>
<dbReference type="InterPro" id="IPR012334">
    <property type="entry name" value="Pectin_lyas_fold"/>
</dbReference>
<organism evidence="3 4">
    <name type="scientific">Phialophora macrospora</name>
    <dbReference type="NCBI Taxonomy" id="1851006"/>
    <lineage>
        <taxon>Eukaryota</taxon>
        <taxon>Fungi</taxon>
        <taxon>Dikarya</taxon>
        <taxon>Ascomycota</taxon>
        <taxon>Pezizomycotina</taxon>
        <taxon>Eurotiomycetes</taxon>
        <taxon>Chaetothyriomycetidae</taxon>
        <taxon>Chaetothyriales</taxon>
        <taxon>Herpotrichiellaceae</taxon>
        <taxon>Phialophora</taxon>
    </lineage>
</organism>
<dbReference type="InterPro" id="IPR006626">
    <property type="entry name" value="PbH1"/>
</dbReference>
<dbReference type="SMART" id="SM00710">
    <property type="entry name" value="PbH1"/>
    <property type="match status" value="7"/>
</dbReference>
<dbReference type="AlphaFoldDB" id="A0A0D2G9J5"/>
<keyword evidence="4" id="KW-1185">Reference proteome</keyword>
<reference evidence="3 4" key="1">
    <citation type="submission" date="2015-01" db="EMBL/GenBank/DDBJ databases">
        <title>The Genome Sequence of Capronia semiimmersa CBS27337.</title>
        <authorList>
            <consortium name="The Broad Institute Genomics Platform"/>
            <person name="Cuomo C."/>
            <person name="de Hoog S."/>
            <person name="Gorbushina A."/>
            <person name="Stielow B."/>
            <person name="Teixiera M."/>
            <person name="Abouelleil A."/>
            <person name="Chapman S.B."/>
            <person name="Priest M."/>
            <person name="Young S.K."/>
            <person name="Wortman J."/>
            <person name="Nusbaum C."/>
            <person name="Birren B."/>
        </authorList>
    </citation>
    <scope>NUCLEOTIDE SEQUENCE [LARGE SCALE GENOMIC DNA]</scope>
    <source>
        <strain evidence="3 4">CBS 27337</strain>
    </source>
</reference>
<accession>A0A0D2G9J5</accession>
<dbReference type="InterPro" id="IPR039448">
    <property type="entry name" value="Beta_helix"/>
</dbReference>
<protein>
    <recommendedName>
        <fullName evidence="2">Right handed beta helix domain-containing protein</fullName>
    </recommendedName>
</protein>
<evidence type="ECO:0000313" key="4">
    <source>
        <dbReference type="Proteomes" id="UP000054266"/>
    </source>
</evidence>
<proteinExistence type="predicted"/>
<evidence type="ECO:0000256" key="1">
    <source>
        <dbReference type="SAM" id="SignalP"/>
    </source>
</evidence>
<feature type="signal peptide" evidence="1">
    <location>
        <begin position="1"/>
        <end position="30"/>
    </location>
</feature>
<dbReference type="Pfam" id="PF13229">
    <property type="entry name" value="Beta_helix"/>
    <property type="match status" value="1"/>
</dbReference>
<sequence>MASPTWLRLPAAVSMTLLVVCACLVSPATAGDWHGDAIHVNAGESIQAAIDTAKPGQMIIVEAGTYAEQLAVGTDGLRLVSKGAVLVPPHSPVQNTCSGLAGPDTEAGICVTGQNIELADFVVEHRKVLSVGQPVKDVVVAGFQVQGFSGLNIAVVGGQAVQVVGNTLQDGTQYGVLTVGSKSTHIDANIVASTGDLLYIGVCMDDLSDVQITNNHVTNYAVGLCVQTDDAYLYNNQITDTCWGVFVDPGTLGVHVLGNHISSPNPICATFPDPSLSGVLLAGASGTEIKGNTVEDMTAGGVPNVLAGGIGIVDDPITGETSSGNTVTGNVLRNNDIDIYVQTNGTGNVVVGNQCTTPAELCS</sequence>
<dbReference type="Gene3D" id="2.160.20.10">
    <property type="entry name" value="Single-stranded right-handed beta-helix, Pectin lyase-like"/>
    <property type="match status" value="1"/>
</dbReference>